<dbReference type="Gene3D" id="3.30.420.10">
    <property type="entry name" value="Ribonuclease H-like superfamily/Ribonuclease H"/>
    <property type="match status" value="1"/>
</dbReference>
<reference evidence="2" key="1">
    <citation type="submission" date="2025-08" db="UniProtKB">
        <authorList>
            <consortium name="Ensembl"/>
        </authorList>
    </citation>
    <scope>IDENTIFICATION</scope>
</reference>
<sequence>MPKIKELCEDNKAVILALLEISMSEKQVVKKVKISKTAVHYTKKKQVQRGSTKLLAGHCRKLALWRNVICSARTVGNRLLEAGLKSHRAGKKPFIKKRQRKTLLLFAGNHKDWTVDDWAKVLFRVEFSFQLMPTYWLGGMEHGGGSVTIWGCFSLGGTWPVKQVMYRTALEHSLLPSAGKLFSASNDWIFQQDKLKTLQQEWASMPRQCRLTSRSRIYNKCSAVLRSGYCDGNSIFTVIYHLVTLCVLQMGPLLS</sequence>
<dbReference type="GeneTree" id="ENSGT00940000178087"/>
<feature type="domain" description="Transposase Tc1-like" evidence="1">
    <location>
        <begin position="67"/>
        <end position="112"/>
    </location>
</feature>
<dbReference type="InterPro" id="IPR036397">
    <property type="entry name" value="RNaseH_sf"/>
</dbReference>
<name>A0A3Q1GCR0_9TELE</name>
<evidence type="ECO:0000313" key="3">
    <source>
        <dbReference type="Proteomes" id="UP000257200"/>
    </source>
</evidence>
<dbReference type="Pfam" id="PF01498">
    <property type="entry name" value="HTH_Tnp_Tc3_2"/>
    <property type="match status" value="1"/>
</dbReference>
<proteinExistence type="predicted"/>
<evidence type="ECO:0000259" key="1">
    <source>
        <dbReference type="Pfam" id="PF01498"/>
    </source>
</evidence>
<evidence type="ECO:0000313" key="2">
    <source>
        <dbReference type="Ensembl" id="ENSAPOP00000027988.1"/>
    </source>
</evidence>
<keyword evidence="3" id="KW-1185">Reference proteome</keyword>
<dbReference type="GO" id="GO:0003677">
    <property type="term" value="F:DNA binding"/>
    <property type="evidence" value="ECO:0007669"/>
    <property type="project" value="InterPro"/>
</dbReference>
<dbReference type="InterPro" id="IPR002492">
    <property type="entry name" value="Transposase_Tc1-like"/>
</dbReference>
<dbReference type="AlphaFoldDB" id="A0A3Q1GCR0"/>
<accession>A0A3Q1GCR0</accession>
<dbReference type="GO" id="GO:0015074">
    <property type="term" value="P:DNA integration"/>
    <property type="evidence" value="ECO:0007669"/>
    <property type="project" value="InterPro"/>
</dbReference>
<dbReference type="Ensembl" id="ENSAPOT00000017691.1">
    <property type="protein sequence ID" value="ENSAPOP00000027988.1"/>
    <property type="gene ID" value="ENSAPOG00000012898.1"/>
</dbReference>
<dbReference type="InParanoid" id="A0A3Q1GCR0"/>
<dbReference type="STRING" id="80966.ENSAPOP00000027988"/>
<dbReference type="Proteomes" id="UP000257200">
    <property type="component" value="Unplaced"/>
</dbReference>
<organism evidence="2 3">
    <name type="scientific">Acanthochromis polyacanthus</name>
    <name type="common">spiny chromis</name>
    <dbReference type="NCBI Taxonomy" id="80966"/>
    <lineage>
        <taxon>Eukaryota</taxon>
        <taxon>Metazoa</taxon>
        <taxon>Chordata</taxon>
        <taxon>Craniata</taxon>
        <taxon>Vertebrata</taxon>
        <taxon>Euteleostomi</taxon>
        <taxon>Actinopterygii</taxon>
        <taxon>Neopterygii</taxon>
        <taxon>Teleostei</taxon>
        <taxon>Neoteleostei</taxon>
        <taxon>Acanthomorphata</taxon>
        <taxon>Ovalentaria</taxon>
        <taxon>Pomacentridae</taxon>
        <taxon>Acanthochromis</taxon>
    </lineage>
</organism>
<dbReference type="GO" id="GO:0006313">
    <property type="term" value="P:DNA transposition"/>
    <property type="evidence" value="ECO:0007669"/>
    <property type="project" value="InterPro"/>
</dbReference>
<reference evidence="2" key="2">
    <citation type="submission" date="2025-09" db="UniProtKB">
        <authorList>
            <consortium name="Ensembl"/>
        </authorList>
    </citation>
    <scope>IDENTIFICATION</scope>
</reference>
<protein>
    <recommendedName>
        <fullName evidence="1">Transposase Tc1-like domain-containing protein</fullName>
    </recommendedName>
</protein>